<dbReference type="RefSeq" id="WP_379077350.1">
    <property type="nucleotide sequence ID" value="NZ_JBHULL010000007.1"/>
</dbReference>
<comment type="caution">
    <text evidence="2">The sequence shown here is derived from an EMBL/GenBank/DDBJ whole genome shotgun (WGS) entry which is preliminary data.</text>
</comment>
<dbReference type="EMBL" id="JBHULL010000007">
    <property type="protein sequence ID" value="MFD2582431.1"/>
    <property type="molecule type" value="Genomic_DNA"/>
</dbReference>
<proteinExistence type="predicted"/>
<dbReference type="SUPFAM" id="SSF159888">
    <property type="entry name" value="YdhG-like"/>
    <property type="match status" value="1"/>
</dbReference>
<evidence type="ECO:0000259" key="1">
    <source>
        <dbReference type="Pfam" id="PF08818"/>
    </source>
</evidence>
<evidence type="ECO:0000313" key="2">
    <source>
        <dbReference type="EMBL" id="MFD2582431.1"/>
    </source>
</evidence>
<keyword evidence="3" id="KW-1185">Reference proteome</keyword>
<sequence length="207" mass="24058">MEKLKYDPAIDAYIANAADFARPVLEHWRRLVHENCPDVDEAIKWGIPHFDYKGDHMCVMASHKAHCSFTFIKGELMRDSRLKAAKDLKATSRFLGKITKLSELPPDQEFIDMIKEAVQLNEQGLKIKREKKEDDKPKVLDTPDYFLDALDSEPKAKAVYLSKSNSFRKEYIVWISSAKTDETRQKRMQEAVAWIAEGKGRFWKHQK</sequence>
<dbReference type="InterPro" id="IPR014922">
    <property type="entry name" value="YdhG-like"/>
</dbReference>
<name>A0ABW5MHZ1_9SPHI</name>
<dbReference type="Gene3D" id="3.90.1150.200">
    <property type="match status" value="1"/>
</dbReference>
<evidence type="ECO:0000313" key="3">
    <source>
        <dbReference type="Proteomes" id="UP001597461"/>
    </source>
</evidence>
<feature type="domain" description="YdhG-like" evidence="1">
    <location>
        <begin position="22"/>
        <end position="118"/>
    </location>
</feature>
<accession>A0ABW5MHZ1</accession>
<organism evidence="2 3">
    <name type="scientific">Pedobacter vanadiisoli</name>
    <dbReference type="NCBI Taxonomy" id="1761975"/>
    <lineage>
        <taxon>Bacteria</taxon>
        <taxon>Pseudomonadati</taxon>
        <taxon>Bacteroidota</taxon>
        <taxon>Sphingobacteriia</taxon>
        <taxon>Sphingobacteriales</taxon>
        <taxon>Sphingobacteriaceae</taxon>
        <taxon>Pedobacter</taxon>
    </lineage>
</organism>
<dbReference type="Proteomes" id="UP001597461">
    <property type="component" value="Unassembled WGS sequence"/>
</dbReference>
<reference evidence="3" key="1">
    <citation type="journal article" date="2019" name="Int. J. Syst. Evol. Microbiol.">
        <title>The Global Catalogue of Microorganisms (GCM) 10K type strain sequencing project: providing services to taxonomists for standard genome sequencing and annotation.</title>
        <authorList>
            <consortium name="The Broad Institute Genomics Platform"/>
            <consortium name="The Broad Institute Genome Sequencing Center for Infectious Disease"/>
            <person name="Wu L."/>
            <person name="Ma J."/>
        </authorList>
    </citation>
    <scope>NUCLEOTIDE SEQUENCE [LARGE SCALE GENOMIC DNA]</scope>
    <source>
        <strain evidence="3">KCTC 42866</strain>
    </source>
</reference>
<dbReference type="Pfam" id="PF13376">
    <property type="entry name" value="OmdA"/>
    <property type="match status" value="1"/>
</dbReference>
<dbReference type="Pfam" id="PF08818">
    <property type="entry name" value="DUF1801"/>
    <property type="match status" value="1"/>
</dbReference>
<gene>
    <name evidence="2" type="ORF">ACFSR6_08020</name>
</gene>
<protein>
    <submittedName>
        <fullName evidence="2">YdeI family protein</fullName>
    </submittedName>
</protein>